<evidence type="ECO:0000313" key="3">
    <source>
        <dbReference type="Proteomes" id="UP000186132"/>
    </source>
</evidence>
<name>A0A1M5GFF5_9ACTN</name>
<feature type="compositionally biased region" description="Acidic residues" evidence="1">
    <location>
        <begin position="14"/>
        <end position="27"/>
    </location>
</feature>
<accession>A0A1M5GFF5</accession>
<reference evidence="2 3" key="1">
    <citation type="submission" date="2016-11" db="EMBL/GenBank/DDBJ databases">
        <authorList>
            <person name="Jaros S."/>
            <person name="Januszkiewicz K."/>
            <person name="Wedrychowicz H."/>
        </authorList>
    </citation>
    <scope>NUCLEOTIDE SEQUENCE [LARGE SCALE GENOMIC DNA]</scope>
    <source>
        <strain evidence="2 3">DSM 45627</strain>
    </source>
</reference>
<dbReference type="AlphaFoldDB" id="A0A1M5GFF5"/>
<dbReference type="OrthoDB" id="3476210at2"/>
<dbReference type="RefSeq" id="WP_073387439.1">
    <property type="nucleotide sequence ID" value="NZ_FQVU01000002.1"/>
</dbReference>
<proteinExistence type="predicted"/>
<evidence type="ECO:0000256" key="1">
    <source>
        <dbReference type="SAM" id="MobiDB-lite"/>
    </source>
</evidence>
<dbReference type="Proteomes" id="UP000186132">
    <property type="component" value="Unassembled WGS sequence"/>
</dbReference>
<gene>
    <name evidence="2" type="ORF">SAMN05443575_1159</name>
</gene>
<evidence type="ECO:0000313" key="2">
    <source>
        <dbReference type="EMBL" id="SHG02475.1"/>
    </source>
</evidence>
<feature type="region of interest" description="Disordered" evidence="1">
    <location>
        <begin position="1"/>
        <end position="33"/>
    </location>
</feature>
<dbReference type="STRING" id="1206085.SAMN05443575_1159"/>
<dbReference type="InterPro" id="IPR035165">
    <property type="entry name" value="DUF5319"/>
</dbReference>
<protein>
    <recommendedName>
        <fullName evidence="4">DUF5319 domain-containing protein</fullName>
    </recommendedName>
</protein>
<organism evidence="2 3">
    <name type="scientific">Jatrophihabitans endophyticus</name>
    <dbReference type="NCBI Taxonomy" id="1206085"/>
    <lineage>
        <taxon>Bacteria</taxon>
        <taxon>Bacillati</taxon>
        <taxon>Actinomycetota</taxon>
        <taxon>Actinomycetes</taxon>
        <taxon>Jatrophihabitantales</taxon>
        <taxon>Jatrophihabitantaceae</taxon>
        <taxon>Jatrophihabitans</taxon>
    </lineage>
</organism>
<sequence length="126" mass="13661">MNLDDGPVDPFLGDPDDPAALFDDDEPPAPLSDDERADVLADLAELEAFRAALESHGVHGIVVDCGDCGDQHYFGWDLMAGNLRSLLGEGRTHVHEPAFSPDPDAFVSWDYARGWTDAVAALAKRR</sequence>
<dbReference type="Pfam" id="PF17252">
    <property type="entry name" value="DUF5319"/>
    <property type="match status" value="1"/>
</dbReference>
<evidence type="ECO:0008006" key="4">
    <source>
        <dbReference type="Google" id="ProtNLM"/>
    </source>
</evidence>
<dbReference type="EMBL" id="FQVU01000002">
    <property type="protein sequence ID" value="SHG02475.1"/>
    <property type="molecule type" value="Genomic_DNA"/>
</dbReference>
<keyword evidence="3" id="KW-1185">Reference proteome</keyword>